<protein>
    <submittedName>
        <fullName evidence="6">HOXA10 protein</fullName>
    </submittedName>
</protein>
<dbReference type="InterPro" id="IPR046333">
    <property type="entry name" value="HXA10/ABDB-like"/>
</dbReference>
<name>A0A8J9YSV4_BRALA</name>
<evidence type="ECO:0000256" key="1">
    <source>
        <dbReference type="ARBA" id="ARBA00004123"/>
    </source>
</evidence>
<feature type="compositionally biased region" description="Low complexity" evidence="4">
    <location>
        <begin position="258"/>
        <end position="293"/>
    </location>
</feature>
<dbReference type="SUPFAM" id="SSF46689">
    <property type="entry name" value="Homeodomain-like"/>
    <property type="match status" value="1"/>
</dbReference>
<dbReference type="SMART" id="SM00389">
    <property type="entry name" value="HOX"/>
    <property type="match status" value="1"/>
</dbReference>
<dbReference type="Gene3D" id="1.10.10.60">
    <property type="entry name" value="Homeodomain-like"/>
    <property type="match status" value="1"/>
</dbReference>
<proteinExistence type="inferred from homology"/>
<comment type="subcellular location">
    <subcellularLocation>
        <location evidence="1 3">Nucleus</location>
    </subcellularLocation>
</comment>
<dbReference type="PANTHER" id="PTHR45874">
    <property type="entry name" value="HOMEOBOX PROTEIN ABDOMINAL-B"/>
    <property type="match status" value="1"/>
</dbReference>
<evidence type="ECO:0000256" key="2">
    <source>
        <dbReference type="ARBA" id="ARBA00006317"/>
    </source>
</evidence>
<dbReference type="Proteomes" id="UP000838412">
    <property type="component" value="Chromosome 12"/>
</dbReference>
<accession>A0A8J9YSV4</accession>
<dbReference type="PANTHER" id="PTHR45874:SF4">
    <property type="entry name" value="HOMEOBOX PROTEIN ABDOMINAL-B"/>
    <property type="match status" value="1"/>
</dbReference>
<dbReference type="Pfam" id="PF00046">
    <property type="entry name" value="Homeodomain"/>
    <property type="match status" value="1"/>
</dbReference>
<comment type="similarity">
    <text evidence="2">Belongs to the Abd-B homeobox family.</text>
</comment>
<evidence type="ECO:0000313" key="7">
    <source>
        <dbReference type="Proteomes" id="UP000838412"/>
    </source>
</evidence>
<dbReference type="GO" id="GO:0000978">
    <property type="term" value="F:RNA polymerase II cis-regulatory region sequence-specific DNA binding"/>
    <property type="evidence" value="ECO:0007669"/>
    <property type="project" value="TreeGrafter"/>
</dbReference>
<keyword evidence="3" id="KW-0371">Homeobox</keyword>
<dbReference type="InterPro" id="IPR009057">
    <property type="entry name" value="Homeodomain-like_sf"/>
</dbReference>
<evidence type="ECO:0000259" key="5">
    <source>
        <dbReference type="SMART" id="SM00389"/>
    </source>
</evidence>
<organism evidence="6 7">
    <name type="scientific">Branchiostoma lanceolatum</name>
    <name type="common">Common lancelet</name>
    <name type="synonym">Amphioxus lanceolatum</name>
    <dbReference type="NCBI Taxonomy" id="7740"/>
    <lineage>
        <taxon>Eukaryota</taxon>
        <taxon>Metazoa</taxon>
        <taxon>Chordata</taxon>
        <taxon>Cephalochordata</taxon>
        <taxon>Leptocardii</taxon>
        <taxon>Amphioxiformes</taxon>
        <taxon>Branchiostomatidae</taxon>
        <taxon>Branchiostoma</taxon>
    </lineage>
</organism>
<dbReference type="AlphaFoldDB" id="A0A8J9YSV4"/>
<evidence type="ECO:0000313" key="6">
    <source>
        <dbReference type="EMBL" id="CAH1241103.1"/>
    </source>
</evidence>
<evidence type="ECO:0000256" key="4">
    <source>
        <dbReference type="SAM" id="MobiDB-lite"/>
    </source>
</evidence>
<reference evidence="6" key="1">
    <citation type="submission" date="2022-01" db="EMBL/GenBank/DDBJ databases">
        <authorList>
            <person name="Braso-Vives M."/>
        </authorList>
    </citation>
    <scope>NUCLEOTIDE SEQUENCE</scope>
</reference>
<keyword evidence="3" id="KW-0539">Nucleus</keyword>
<feature type="compositionally biased region" description="Polar residues" evidence="4">
    <location>
        <begin position="168"/>
        <end position="186"/>
    </location>
</feature>
<evidence type="ECO:0000256" key="3">
    <source>
        <dbReference type="RuleBase" id="RU000682"/>
    </source>
</evidence>
<dbReference type="CDD" id="cd00086">
    <property type="entry name" value="homeodomain"/>
    <property type="match status" value="1"/>
</dbReference>
<feature type="domain" description="Homeobox" evidence="5">
    <location>
        <begin position="188"/>
        <end position="259"/>
    </location>
</feature>
<sequence>MAYPASETFQANFSLSAGKNDFALGVSPPAGMDGYWLQPFHDLKPRGETGGWHLPGLCMPKGEAHADGLRLGPLGYPCREGKDMNLTDTRRILPSTFHPFYDVSAGAHHRDQIARAQLHNTAAYDSKCCQPQMNNVCTYTSASSSDRTEQVSQAWDGQGCQPAEGTPTPAQGNSTGDVTSNWMSAKSTRKKRCPYTKYQTLELEKEFLFNMFVTRERRQEIARQLNLTDRQVCTRFEPLAVKIWFQNRRMKMKRMKQRAMQQLMEEKQQQQQQQHPNQQPSQHLQQVQPIPQP</sequence>
<dbReference type="InterPro" id="IPR001356">
    <property type="entry name" value="HD"/>
</dbReference>
<dbReference type="GO" id="GO:0005634">
    <property type="term" value="C:nucleus"/>
    <property type="evidence" value="ECO:0007669"/>
    <property type="project" value="UniProtKB-SubCell"/>
</dbReference>
<gene>
    <name evidence="6" type="primary">HOXA10</name>
    <name evidence="6" type="ORF">BLAG_LOCUS4873</name>
</gene>
<feature type="region of interest" description="Disordered" evidence="4">
    <location>
        <begin position="255"/>
        <end position="293"/>
    </location>
</feature>
<dbReference type="EMBL" id="OV696697">
    <property type="protein sequence ID" value="CAH1241103.1"/>
    <property type="molecule type" value="Genomic_DNA"/>
</dbReference>
<keyword evidence="7" id="KW-1185">Reference proteome</keyword>
<dbReference type="OrthoDB" id="6159439at2759"/>
<keyword evidence="3" id="KW-0238">DNA-binding</keyword>
<dbReference type="GO" id="GO:0000981">
    <property type="term" value="F:DNA-binding transcription factor activity, RNA polymerase II-specific"/>
    <property type="evidence" value="ECO:0007669"/>
    <property type="project" value="TreeGrafter"/>
</dbReference>
<feature type="region of interest" description="Disordered" evidence="4">
    <location>
        <begin position="148"/>
        <end position="186"/>
    </location>
</feature>